<dbReference type="HOGENOM" id="CLU_055814_0_0_6"/>
<dbReference type="PANTHER" id="PTHR14939:SF5">
    <property type="entry name" value="F-BOX ONLY PROTEIN 22"/>
    <property type="match status" value="1"/>
</dbReference>
<evidence type="ECO:0000256" key="5">
    <source>
        <dbReference type="ARBA" id="ARBA00023136"/>
    </source>
</evidence>
<evidence type="ECO:0000256" key="2">
    <source>
        <dbReference type="ARBA" id="ARBA00022475"/>
    </source>
</evidence>
<evidence type="ECO:0000256" key="1">
    <source>
        <dbReference type="ARBA" id="ARBA00004651"/>
    </source>
</evidence>
<accession>I3YGP3</accession>
<protein>
    <recommendedName>
        <fullName evidence="10">Histidine kinase</fullName>
    </recommendedName>
</protein>
<dbReference type="Pfam" id="PF10442">
    <property type="entry name" value="FIST_C"/>
    <property type="match status" value="1"/>
</dbReference>
<evidence type="ECO:0000256" key="4">
    <source>
        <dbReference type="ARBA" id="ARBA00022989"/>
    </source>
</evidence>
<evidence type="ECO:0000259" key="6">
    <source>
        <dbReference type="SMART" id="SM00897"/>
    </source>
</evidence>
<proteinExistence type="predicted"/>
<dbReference type="STRING" id="765911.Thivi_4352"/>
<dbReference type="PIRSF" id="PIRSF018953">
    <property type="entry name" value="UCP018953"/>
    <property type="match status" value="1"/>
</dbReference>
<evidence type="ECO:0000313" key="8">
    <source>
        <dbReference type="EMBL" id="AFL76161.1"/>
    </source>
</evidence>
<dbReference type="OrthoDB" id="9770435at2"/>
<dbReference type="eggNOG" id="COG4398">
    <property type="taxonomic scope" value="Bacteria"/>
</dbReference>
<dbReference type="Pfam" id="PF08495">
    <property type="entry name" value="FIST"/>
    <property type="match status" value="1"/>
</dbReference>
<keyword evidence="2" id="KW-1003">Cell membrane</keyword>
<keyword evidence="4" id="KW-1133">Transmembrane helix</keyword>
<dbReference type="InterPro" id="IPR016741">
    <property type="entry name" value="UCP018953"/>
</dbReference>
<name>I3YGP3_THIV6</name>
<organism evidence="8 9">
    <name type="scientific">Thiocystis violascens (strain ATCC 17096 / DSM 198 / 6111)</name>
    <name type="common">Chromatium violascens</name>
    <dbReference type="NCBI Taxonomy" id="765911"/>
    <lineage>
        <taxon>Bacteria</taxon>
        <taxon>Pseudomonadati</taxon>
        <taxon>Pseudomonadota</taxon>
        <taxon>Gammaproteobacteria</taxon>
        <taxon>Chromatiales</taxon>
        <taxon>Chromatiaceae</taxon>
        <taxon>Thiocystis</taxon>
    </lineage>
</organism>
<comment type="subcellular location">
    <subcellularLocation>
        <location evidence="1">Cell membrane</location>
        <topology evidence="1">Multi-pass membrane protein</topology>
    </subcellularLocation>
</comment>
<evidence type="ECO:0008006" key="10">
    <source>
        <dbReference type="Google" id="ProtNLM"/>
    </source>
</evidence>
<dbReference type="InterPro" id="IPR019494">
    <property type="entry name" value="FIST_C"/>
</dbReference>
<dbReference type="KEGG" id="tvi:Thivi_4352"/>
<keyword evidence="9" id="KW-1185">Reference proteome</keyword>
<dbReference type="Proteomes" id="UP000006062">
    <property type="component" value="Chromosome"/>
</dbReference>
<gene>
    <name evidence="8" type="ordered locus">Thivi_4352</name>
</gene>
<keyword evidence="5" id="KW-0472">Membrane</keyword>
<dbReference type="SMART" id="SM01204">
    <property type="entry name" value="FIST_C"/>
    <property type="match status" value="1"/>
</dbReference>
<dbReference type="AlphaFoldDB" id="I3YGP3"/>
<dbReference type="RefSeq" id="WP_014780539.1">
    <property type="nucleotide sequence ID" value="NC_018012.1"/>
</dbReference>
<feature type="domain" description="FIST C-domain" evidence="7">
    <location>
        <begin position="219"/>
        <end position="359"/>
    </location>
</feature>
<dbReference type="InterPro" id="IPR013702">
    <property type="entry name" value="FIST_domain_N"/>
</dbReference>
<evidence type="ECO:0000256" key="3">
    <source>
        <dbReference type="ARBA" id="ARBA00022692"/>
    </source>
</evidence>
<dbReference type="EMBL" id="CP003154">
    <property type="protein sequence ID" value="AFL76161.1"/>
    <property type="molecule type" value="Genomic_DNA"/>
</dbReference>
<dbReference type="PANTHER" id="PTHR14939">
    <property type="entry name" value="F-BOX ONLY PROTEIN 22"/>
    <property type="match status" value="1"/>
</dbReference>
<reference evidence="8 9" key="1">
    <citation type="submission" date="2012-06" db="EMBL/GenBank/DDBJ databases">
        <title>Complete sequence of Thiocystis violascens DSM 198.</title>
        <authorList>
            <consortium name="US DOE Joint Genome Institute"/>
            <person name="Lucas S."/>
            <person name="Han J."/>
            <person name="Lapidus A."/>
            <person name="Cheng J.-F."/>
            <person name="Goodwin L."/>
            <person name="Pitluck S."/>
            <person name="Peters L."/>
            <person name="Ovchinnikova G."/>
            <person name="Teshima H."/>
            <person name="Detter J.C."/>
            <person name="Han C."/>
            <person name="Tapia R."/>
            <person name="Land M."/>
            <person name="Hauser L."/>
            <person name="Kyrpides N."/>
            <person name="Ivanova N."/>
            <person name="Pagani I."/>
            <person name="Vogl K."/>
            <person name="Liu Z."/>
            <person name="Frigaard N.-U."/>
            <person name="Bryant D."/>
            <person name="Woyke T."/>
        </authorList>
    </citation>
    <scope>NUCLEOTIDE SEQUENCE [LARGE SCALE GENOMIC DNA]</scope>
    <source>
        <strain evidence="9">ATCC 17096 / DSM 198 / 6111</strain>
    </source>
</reference>
<keyword evidence="3" id="KW-0812">Transmembrane</keyword>
<feature type="domain" description="FIST" evidence="6">
    <location>
        <begin position="31"/>
        <end position="218"/>
    </location>
</feature>
<dbReference type="GO" id="GO:0005886">
    <property type="term" value="C:plasma membrane"/>
    <property type="evidence" value="ECO:0007669"/>
    <property type="project" value="UniProtKB-SubCell"/>
</dbReference>
<sequence length="373" mass="40223">MSPFRYGHAAAADWPLAAAACLAQIGQVPEQANLGFLYASDEFADELGDLLDWLRDATGVQQWVGSVGIGICATGVEYYERPAIAVMLGEFPADAFRVFPNLSQDFGAFDVSDRDWIQTHPPYLGLVHGDPANEDIESLIRQLAQRTTSGFLVGGLTSSRGSAVGIANTLNEGGLSGVLFSERVALMTRLSQGCSPIGPHRTITEAQRNILVKLDGQPALDVFKEDIGETLAQDLGSLGGYIFAGLPIKGSDTGDYLVRNLLGIDPEHGLLAIGDKVESGREIMFCRRDAETAREDLDRMLRAIQQRLSHPPRGGIYISCLGRGVNLFGPDSAELKQIQAALGDFPLVGFYANGEISQDRLYGYTGVLILFTE</sequence>
<dbReference type="SMART" id="SM00897">
    <property type="entry name" value="FIST"/>
    <property type="match status" value="1"/>
</dbReference>
<evidence type="ECO:0000313" key="9">
    <source>
        <dbReference type="Proteomes" id="UP000006062"/>
    </source>
</evidence>
<evidence type="ECO:0000259" key="7">
    <source>
        <dbReference type="SMART" id="SM01204"/>
    </source>
</evidence>